<evidence type="ECO:0000256" key="15">
    <source>
        <dbReference type="RuleBase" id="RU003357"/>
    </source>
</evidence>
<evidence type="ECO:0000259" key="18">
    <source>
        <dbReference type="Pfam" id="PF07715"/>
    </source>
</evidence>
<dbReference type="Gene3D" id="2.40.170.20">
    <property type="entry name" value="TonB-dependent receptor, beta-barrel domain"/>
    <property type="match status" value="1"/>
</dbReference>
<evidence type="ECO:0000256" key="16">
    <source>
        <dbReference type="SAM" id="SignalP"/>
    </source>
</evidence>
<comment type="similarity">
    <text evidence="2 14 15">Belongs to the TonB-dependent receptor family.</text>
</comment>
<keyword evidence="9" id="KW-0406">Ion transport</keyword>
<dbReference type="InterPro" id="IPR039426">
    <property type="entry name" value="TonB-dep_rcpt-like"/>
</dbReference>
<evidence type="ECO:0000256" key="13">
    <source>
        <dbReference type="ARBA" id="ARBA00023237"/>
    </source>
</evidence>
<feature type="domain" description="TonB-dependent receptor plug" evidence="18">
    <location>
        <begin position="46"/>
        <end position="152"/>
    </location>
</feature>
<evidence type="ECO:0000259" key="17">
    <source>
        <dbReference type="Pfam" id="PF00593"/>
    </source>
</evidence>
<comment type="subcellular location">
    <subcellularLocation>
        <location evidence="1 14">Cell outer membrane</location>
        <topology evidence="1 14">Multi-pass membrane protein</topology>
    </subcellularLocation>
</comment>
<proteinExistence type="inferred from homology"/>
<keyword evidence="8" id="KW-0408">Iron</keyword>
<comment type="caution">
    <text evidence="19">The sequence shown here is derived from an EMBL/GenBank/DDBJ whole genome shotgun (WGS) entry which is preliminary data.</text>
</comment>
<dbReference type="SUPFAM" id="SSF56935">
    <property type="entry name" value="Porins"/>
    <property type="match status" value="1"/>
</dbReference>
<dbReference type="PROSITE" id="PS52016">
    <property type="entry name" value="TONB_DEPENDENT_REC_3"/>
    <property type="match status" value="1"/>
</dbReference>
<feature type="domain" description="TonB-dependent receptor-like beta-barrel" evidence="17">
    <location>
        <begin position="220"/>
        <end position="668"/>
    </location>
</feature>
<reference evidence="19" key="1">
    <citation type="submission" date="2019-12" db="EMBL/GenBank/DDBJ databases">
        <title>Comparative genomics gives insights into the taxonomy of the Azoarcus-Aromatoleum group and reveals separate origins of nif in the plant-associated Azoarcus and non-plant-associated Aromatoleum sub-groups.</title>
        <authorList>
            <person name="Lafos M."/>
            <person name="Maluk M."/>
            <person name="Batista M."/>
            <person name="Junghare M."/>
            <person name="Carmona M."/>
            <person name="Faoro H."/>
            <person name="Cruz L.M."/>
            <person name="Battistoni F."/>
            <person name="De Souza E."/>
            <person name="Pedrosa F."/>
            <person name="Chen W.-M."/>
            <person name="Poole P.S."/>
            <person name="Dixon R.A."/>
            <person name="James E.K."/>
        </authorList>
    </citation>
    <scope>NUCLEOTIDE SEQUENCE</scope>
    <source>
        <strain evidence="19">U120</strain>
    </source>
</reference>
<evidence type="ECO:0000256" key="4">
    <source>
        <dbReference type="ARBA" id="ARBA00022452"/>
    </source>
</evidence>
<keyword evidence="5" id="KW-0410">Iron transport</keyword>
<dbReference type="InterPro" id="IPR037066">
    <property type="entry name" value="Plug_dom_sf"/>
</dbReference>
<evidence type="ECO:0000256" key="8">
    <source>
        <dbReference type="ARBA" id="ARBA00023004"/>
    </source>
</evidence>
<keyword evidence="3 14" id="KW-0813">Transport</keyword>
<feature type="signal peptide" evidence="16">
    <location>
        <begin position="1"/>
        <end position="23"/>
    </location>
</feature>
<evidence type="ECO:0000256" key="11">
    <source>
        <dbReference type="ARBA" id="ARBA00023136"/>
    </source>
</evidence>
<keyword evidence="12 19" id="KW-0675">Receptor</keyword>
<evidence type="ECO:0000256" key="2">
    <source>
        <dbReference type="ARBA" id="ARBA00009810"/>
    </source>
</evidence>
<keyword evidence="10 15" id="KW-0798">TonB box</keyword>
<sequence length="703" mass="76621">MGIDTWRNALVLSCIGAASGAAASDDAATVLEQVTVTATREEARLVETPASVGVVKGEDIALDKPAHPAQVMSQTPGVAVAVTNGEGHTTAIRQPFTTSPVYLFLEDGIPSRSTGFFNHNGLYEINIPQAGGIEVNRGPSSALYGSDAIGGVVNVLTRTPPTKTEANGSIEAGEHGWRRALLGGGSGYADGGWRADLNLTRTEGWRDDTGYDRTSGTLRWDHFIGDSTSLKTVLGFSEIDQDTGANSPLVRDDYRHDPTKNYLPIAFRKVSALRLSTNYEHETADSLLSITPYVRDNSMDLLASFALRFDPTIAETGNRSYGLMAKWRRDFAPLRARLIVGVDFDLSPGERRENRIDATTRGSGASREFIAYTVGPRIYDYDVEYRGISPYVHGEISPTDKLRLTAGLRYDDMRYELDNKLGAGEVVQVGSNFYGQAGNTRVSYRRATPKLGATYALGENTHFFASYNQAFRAPSESQIFRPSRAGSLEAARALTQSALELDAIKAEQYELGVRGVVAGLSYDLVAYELTKRDDIVSQRDPVTTQTITTNAGETRHRGVELGLGAPLARQLRLDLALSYARHEFVDWVTAQGDFGGKEQQSAPRLMSNARLTWTPTDAFRAQLEWTRIGSYWLDDSNTVKYGGHDLLNLRGNFALTSAVSLFGSVNNLTDRRYADSAQLSTGSTPAYSPGSPRTMIAGVEAKW</sequence>
<protein>
    <submittedName>
        <fullName evidence="19">TonB-dependent receptor</fullName>
    </submittedName>
</protein>
<keyword evidence="6 14" id="KW-0812">Transmembrane</keyword>
<evidence type="ECO:0000256" key="9">
    <source>
        <dbReference type="ARBA" id="ARBA00023065"/>
    </source>
</evidence>
<dbReference type="PANTHER" id="PTHR32552:SF68">
    <property type="entry name" value="FERRICHROME OUTER MEMBRANE TRANSPORTER_PHAGE RECEPTOR"/>
    <property type="match status" value="1"/>
</dbReference>
<feature type="chain" id="PRO_5045657554" evidence="16">
    <location>
        <begin position="24"/>
        <end position="703"/>
    </location>
</feature>
<dbReference type="PANTHER" id="PTHR32552">
    <property type="entry name" value="FERRICHROME IRON RECEPTOR-RELATED"/>
    <property type="match status" value="1"/>
</dbReference>
<keyword evidence="13 14" id="KW-0998">Cell outer membrane</keyword>
<keyword evidence="11 14" id="KW-0472">Membrane</keyword>
<dbReference type="Gene3D" id="2.170.130.10">
    <property type="entry name" value="TonB-dependent receptor, plug domain"/>
    <property type="match status" value="1"/>
</dbReference>
<dbReference type="RefSeq" id="WP_169197625.1">
    <property type="nucleotide sequence ID" value="NZ_WTVH02000010.1"/>
</dbReference>
<evidence type="ECO:0000256" key="12">
    <source>
        <dbReference type="ARBA" id="ARBA00023170"/>
    </source>
</evidence>
<dbReference type="InterPro" id="IPR012910">
    <property type="entry name" value="Plug_dom"/>
</dbReference>
<organism evidence="19 20">
    <name type="scientific">Aromatoleum buckelii</name>
    <dbReference type="NCBI Taxonomy" id="200254"/>
    <lineage>
        <taxon>Bacteria</taxon>
        <taxon>Pseudomonadati</taxon>
        <taxon>Pseudomonadota</taxon>
        <taxon>Betaproteobacteria</taxon>
        <taxon>Rhodocyclales</taxon>
        <taxon>Rhodocyclaceae</taxon>
        <taxon>Aromatoleum</taxon>
    </lineage>
</organism>
<evidence type="ECO:0000256" key="7">
    <source>
        <dbReference type="ARBA" id="ARBA00022729"/>
    </source>
</evidence>
<dbReference type="Proteomes" id="UP000601990">
    <property type="component" value="Unassembled WGS sequence"/>
</dbReference>
<evidence type="ECO:0000256" key="14">
    <source>
        <dbReference type="PROSITE-ProRule" id="PRU01360"/>
    </source>
</evidence>
<dbReference type="Pfam" id="PF07715">
    <property type="entry name" value="Plug"/>
    <property type="match status" value="1"/>
</dbReference>
<keyword evidence="4 14" id="KW-1134">Transmembrane beta strand</keyword>
<evidence type="ECO:0000256" key="6">
    <source>
        <dbReference type="ARBA" id="ARBA00022692"/>
    </source>
</evidence>
<evidence type="ECO:0000313" key="19">
    <source>
        <dbReference type="EMBL" id="NMF92305.1"/>
    </source>
</evidence>
<dbReference type="EMBL" id="WTVH01000003">
    <property type="protein sequence ID" value="NMF92305.1"/>
    <property type="molecule type" value="Genomic_DNA"/>
</dbReference>
<evidence type="ECO:0000256" key="1">
    <source>
        <dbReference type="ARBA" id="ARBA00004571"/>
    </source>
</evidence>
<name>A0ABX1MYD8_9RHOO</name>
<dbReference type="CDD" id="cd01347">
    <property type="entry name" value="ligand_gated_channel"/>
    <property type="match status" value="1"/>
</dbReference>
<evidence type="ECO:0000256" key="3">
    <source>
        <dbReference type="ARBA" id="ARBA00022448"/>
    </source>
</evidence>
<dbReference type="InterPro" id="IPR036942">
    <property type="entry name" value="Beta-barrel_TonB_sf"/>
</dbReference>
<gene>
    <name evidence="19" type="ORF">GO608_03030</name>
</gene>
<evidence type="ECO:0000313" key="20">
    <source>
        <dbReference type="Proteomes" id="UP000601990"/>
    </source>
</evidence>
<keyword evidence="20" id="KW-1185">Reference proteome</keyword>
<accession>A0ABX1MYD8</accession>
<evidence type="ECO:0000256" key="10">
    <source>
        <dbReference type="ARBA" id="ARBA00023077"/>
    </source>
</evidence>
<keyword evidence="7 16" id="KW-0732">Signal</keyword>
<dbReference type="Pfam" id="PF00593">
    <property type="entry name" value="TonB_dep_Rec_b-barrel"/>
    <property type="match status" value="1"/>
</dbReference>
<evidence type="ECO:0000256" key="5">
    <source>
        <dbReference type="ARBA" id="ARBA00022496"/>
    </source>
</evidence>
<dbReference type="InterPro" id="IPR000531">
    <property type="entry name" value="Beta-barrel_TonB"/>
</dbReference>